<evidence type="ECO:0008006" key="3">
    <source>
        <dbReference type="Google" id="ProtNLM"/>
    </source>
</evidence>
<keyword evidence="2" id="KW-1185">Reference proteome</keyword>
<dbReference type="PANTHER" id="PTHR40036">
    <property type="entry name" value="MACROCIN O-METHYLTRANSFERASE"/>
    <property type="match status" value="1"/>
</dbReference>
<dbReference type="Gene3D" id="3.40.50.150">
    <property type="entry name" value="Vaccinia Virus protein VP39"/>
    <property type="match status" value="1"/>
</dbReference>
<dbReference type="HOGENOM" id="CLU_067071_0_0_9"/>
<sequence>MKALIYGAGLSGRQVYKNIKDEVQVIGFLDGDPDKKGHVIADGLPCYGGAESLSDMEFDRIYIASRFWKDIKKILTDNGVSEDRIRVDIPLDTVSDVRNTWLYSYAKAYKNTKLSVAEGGVFRGDFAKYINKVFPDSKLYLFDTFEGFDHRDVEYESNNYKFGLNDNEFSDTSLDVVMEKMEHPKNIIIKKGFFPETAADVDDRFCFVHLDFDLYVPILEGLRFFYPKMVEGSVILIHDYYNIGLPGVKDAIEDYEKEIGRTLYKMPIGEDQSIAIIKDSRS</sequence>
<evidence type="ECO:0000313" key="1">
    <source>
        <dbReference type="EMBL" id="EHL10388.1"/>
    </source>
</evidence>
<evidence type="ECO:0000313" key="2">
    <source>
        <dbReference type="Proteomes" id="UP000018461"/>
    </source>
</evidence>
<dbReference type="Proteomes" id="UP000018461">
    <property type="component" value="Unassembled WGS sequence"/>
</dbReference>
<reference evidence="1" key="1">
    <citation type="submission" date="2011-08" db="EMBL/GenBank/DDBJ databases">
        <authorList>
            <consortium name="The Broad Institute Genome Sequencing Platform"/>
            <person name="Earl A."/>
            <person name="Ward D."/>
            <person name="Feldgarden M."/>
            <person name="Gevers D."/>
            <person name="Sizova M."/>
            <person name="Hazen A."/>
            <person name="Epstein S."/>
            <person name="Young S.K."/>
            <person name="Zeng Q."/>
            <person name="Gargeya S."/>
            <person name="Fitzgerald M."/>
            <person name="Haas B."/>
            <person name="Abouelleil A."/>
            <person name="Alvarado L."/>
            <person name="Arachchi H.M."/>
            <person name="Berlin A."/>
            <person name="Brown A."/>
            <person name="Chapman S.B."/>
            <person name="Chen Z."/>
            <person name="Dunbar C."/>
            <person name="Freedman E."/>
            <person name="Gearin G."/>
            <person name="Gellesch M."/>
            <person name="Goldberg J."/>
            <person name="Griggs A."/>
            <person name="Gujja S."/>
            <person name="Heiman D."/>
            <person name="Howarth C."/>
            <person name="Larson L."/>
            <person name="Lui A."/>
            <person name="MacDonald P.J.P."/>
            <person name="Montmayeur A."/>
            <person name="Murphy C."/>
            <person name="Neiman D."/>
            <person name="Pearson M."/>
            <person name="Priest M."/>
            <person name="Roberts A."/>
            <person name="Saif S."/>
            <person name="Shea T."/>
            <person name="Shenoy N."/>
            <person name="Sisk P."/>
            <person name="Stolte C."/>
            <person name="Sykes S."/>
            <person name="Wortman J."/>
            <person name="Nusbaum C."/>
            <person name="Birren B."/>
        </authorList>
    </citation>
    <scope>NUCLEOTIDE SEQUENCE [LARGE SCALE GENOMIC DNA]</scope>
    <source>
        <strain evidence="1">ACB1</strain>
    </source>
</reference>
<accession>G9WPV5</accession>
<dbReference type="InterPro" id="IPR029063">
    <property type="entry name" value="SAM-dependent_MTases_sf"/>
</dbReference>
<dbReference type="RefSeq" id="WP_009535234.1">
    <property type="nucleotide sequence ID" value="NZ_KE148312.1"/>
</dbReference>
<organism evidence="1 2">
    <name type="scientific">Oribacterium parvum ACB1</name>
    <dbReference type="NCBI Taxonomy" id="796943"/>
    <lineage>
        <taxon>Bacteria</taxon>
        <taxon>Bacillati</taxon>
        <taxon>Bacillota</taxon>
        <taxon>Clostridia</taxon>
        <taxon>Lachnospirales</taxon>
        <taxon>Lachnospiraceae</taxon>
        <taxon>Oribacterium</taxon>
    </lineage>
</organism>
<dbReference type="PANTHER" id="PTHR40036:SF1">
    <property type="entry name" value="MACROCIN O-METHYLTRANSFERASE"/>
    <property type="match status" value="1"/>
</dbReference>
<dbReference type="InterPro" id="IPR008884">
    <property type="entry name" value="TylF_MeTrfase"/>
</dbReference>
<name>G9WPV5_9FIRM</name>
<dbReference type="PATRIC" id="fig|796943.3.peg.1844"/>
<proteinExistence type="predicted"/>
<dbReference type="STRING" id="796943.HMPREF9625_01388"/>
<dbReference type="AlphaFoldDB" id="G9WPV5"/>
<protein>
    <recommendedName>
        <fullName evidence="3">Macrocin-O-methyltransferase</fullName>
    </recommendedName>
</protein>
<reference evidence="1" key="2">
    <citation type="submission" date="2013-03" db="EMBL/GenBank/DDBJ databases">
        <title>The Genome Sequence of Oribacterium sp. ACB1.</title>
        <authorList>
            <consortium name="The Broad Institute Genomics Platform"/>
            <consortium name="The Broad Institute Genome Sequencing Center for Infectious Disease"/>
            <person name="Earl A."/>
            <person name="Ward D."/>
            <person name="Feldgarden M."/>
            <person name="Gevers D."/>
            <person name="Sizova M."/>
            <person name="Hazen A."/>
            <person name="Epstein S."/>
            <person name="Walker B."/>
            <person name="Young S."/>
            <person name="Zeng Q."/>
            <person name="Gargeya S."/>
            <person name="Fitzgerald M."/>
            <person name="Haas B."/>
            <person name="Abouelleil A."/>
            <person name="Allen A.W."/>
            <person name="Alvarado L."/>
            <person name="Arachchi H.M."/>
            <person name="Berlin A.M."/>
            <person name="Chapman S.B."/>
            <person name="Gainer-Dewar J."/>
            <person name="Goldberg J."/>
            <person name="Griggs A."/>
            <person name="Gujja S."/>
            <person name="Hansen M."/>
            <person name="Howarth C."/>
            <person name="Imamovic A."/>
            <person name="Ireland A."/>
            <person name="Larimer J."/>
            <person name="McCowan C."/>
            <person name="Murphy C."/>
            <person name="Pearson M."/>
            <person name="Poon T.W."/>
            <person name="Priest M."/>
            <person name="Roberts A."/>
            <person name="Saif S."/>
            <person name="Shea T."/>
            <person name="Sisk P."/>
            <person name="Sykes S."/>
            <person name="Wortman J."/>
            <person name="Nusbaum C."/>
            <person name="Birren B."/>
        </authorList>
    </citation>
    <scope>NUCLEOTIDE SEQUENCE [LARGE SCALE GENOMIC DNA]</scope>
    <source>
        <strain evidence="1">ACB1</strain>
    </source>
</reference>
<gene>
    <name evidence="1" type="ORF">HMPREF9625_01388</name>
</gene>
<comment type="caution">
    <text evidence="1">The sequence shown here is derived from an EMBL/GenBank/DDBJ whole genome shotgun (WGS) entry which is preliminary data.</text>
</comment>
<dbReference type="EMBL" id="AFZC02000001">
    <property type="protein sequence ID" value="EHL10388.1"/>
    <property type="molecule type" value="Genomic_DNA"/>
</dbReference>
<dbReference type="Pfam" id="PF05711">
    <property type="entry name" value="TylF"/>
    <property type="match status" value="1"/>
</dbReference>